<proteinExistence type="predicted"/>
<gene>
    <name evidence="9" type="ORF">SAMN06273572_105143</name>
</gene>
<evidence type="ECO:0000256" key="5">
    <source>
        <dbReference type="ARBA" id="ARBA00023136"/>
    </source>
</evidence>
<feature type="transmembrane region" description="Helical" evidence="7">
    <location>
        <begin position="306"/>
        <end position="328"/>
    </location>
</feature>
<evidence type="ECO:0000256" key="2">
    <source>
        <dbReference type="ARBA" id="ARBA00022475"/>
    </source>
</evidence>
<evidence type="ECO:0000259" key="8">
    <source>
        <dbReference type="Pfam" id="PF00482"/>
    </source>
</evidence>
<reference evidence="10" key="1">
    <citation type="submission" date="2017-09" db="EMBL/GenBank/DDBJ databases">
        <authorList>
            <person name="Varghese N."/>
            <person name="Submissions S."/>
        </authorList>
    </citation>
    <scope>NUCLEOTIDE SEQUENCE [LARGE SCALE GENOMIC DNA]</scope>
    <source>
        <strain evidence="10">C7</strain>
    </source>
</reference>
<dbReference type="RefSeq" id="WP_097930819.1">
    <property type="nucleotide sequence ID" value="NZ_OCTN01000005.1"/>
</dbReference>
<sequence>MDAVLSKLDGAYVFLEAAFGPLGPLYASIAFILLLVALAAPLALRRPADRLDRLHEDGGHSGQNRQTRPEVVQQQTGLKLRHDSDARGLASLAPYLEPQDQKEFSEIRLKLTRAGYRSRSAVSTFFFLRVALGIGLLGTGLIVYLITAGENTDLTKMMMYVALPGLVGYMGPNYWVTKRLQERQEEIAVGFPDALDLMLVCVEAGQSLDQAILRVSEEIRAGYPTLAEEFEIVANEVRAGKDRVTVLRDMAERCGVPDVSSFVTVLIQSASFGTSIASALRVYGSEMRDKRVMRAEEKANTLPTKLTLGTMLFTVPPLLIILVGPSVYDILYTLGG</sequence>
<feature type="transmembrane region" description="Helical" evidence="7">
    <location>
        <begin position="25"/>
        <end position="44"/>
    </location>
</feature>
<comment type="subcellular location">
    <subcellularLocation>
        <location evidence="1">Cell membrane</location>
        <topology evidence="1">Multi-pass membrane protein</topology>
    </subcellularLocation>
</comment>
<evidence type="ECO:0000256" key="4">
    <source>
        <dbReference type="ARBA" id="ARBA00022989"/>
    </source>
</evidence>
<feature type="transmembrane region" description="Helical" evidence="7">
    <location>
        <begin position="158"/>
        <end position="176"/>
    </location>
</feature>
<accession>A0A2C9CU43</accession>
<dbReference type="InterPro" id="IPR018076">
    <property type="entry name" value="T2SS_GspF_dom"/>
</dbReference>
<dbReference type="AlphaFoldDB" id="A0A2C9CU43"/>
<dbReference type="PANTHER" id="PTHR35007:SF2">
    <property type="entry name" value="PILUS ASSEMBLE PROTEIN"/>
    <property type="match status" value="1"/>
</dbReference>
<dbReference type="Proteomes" id="UP000220034">
    <property type="component" value="Unassembled WGS sequence"/>
</dbReference>
<evidence type="ECO:0000313" key="10">
    <source>
        <dbReference type="Proteomes" id="UP000220034"/>
    </source>
</evidence>
<evidence type="ECO:0000256" key="1">
    <source>
        <dbReference type="ARBA" id="ARBA00004651"/>
    </source>
</evidence>
<name>A0A2C9CU43_9RHOB</name>
<feature type="domain" description="Type II secretion system protein GspF" evidence="8">
    <location>
        <begin position="195"/>
        <end position="323"/>
    </location>
</feature>
<dbReference type="OrthoDB" id="9810662at2"/>
<feature type="region of interest" description="Disordered" evidence="6">
    <location>
        <begin position="53"/>
        <end position="77"/>
    </location>
</feature>
<dbReference type="EMBL" id="OCTN01000005">
    <property type="protein sequence ID" value="SOH94720.1"/>
    <property type="molecule type" value="Genomic_DNA"/>
</dbReference>
<protein>
    <submittedName>
        <fullName evidence="9">Tight adherence protein C</fullName>
    </submittedName>
</protein>
<dbReference type="GO" id="GO:0005886">
    <property type="term" value="C:plasma membrane"/>
    <property type="evidence" value="ECO:0007669"/>
    <property type="project" value="UniProtKB-SubCell"/>
</dbReference>
<evidence type="ECO:0000256" key="7">
    <source>
        <dbReference type="SAM" id="Phobius"/>
    </source>
</evidence>
<keyword evidence="4 7" id="KW-1133">Transmembrane helix</keyword>
<organism evidence="9 10">
    <name type="scientific">Pontivivens marinum</name>
    <dbReference type="NCBI Taxonomy" id="1690039"/>
    <lineage>
        <taxon>Bacteria</taxon>
        <taxon>Pseudomonadati</taxon>
        <taxon>Pseudomonadota</taxon>
        <taxon>Alphaproteobacteria</taxon>
        <taxon>Rhodobacterales</taxon>
        <taxon>Paracoccaceae</taxon>
        <taxon>Pontivivens</taxon>
    </lineage>
</organism>
<evidence type="ECO:0000313" key="9">
    <source>
        <dbReference type="EMBL" id="SOH94720.1"/>
    </source>
</evidence>
<evidence type="ECO:0000256" key="3">
    <source>
        <dbReference type="ARBA" id="ARBA00022692"/>
    </source>
</evidence>
<dbReference type="PANTHER" id="PTHR35007">
    <property type="entry name" value="INTEGRAL MEMBRANE PROTEIN-RELATED"/>
    <property type="match status" value="1"/>
</dbReference>
<feature type="compositionally biased region" description="Polar residues" evidence="6">
    <location>
        <begin position="62"/>
        <end position="77"/>
    </location>
</feature>
<keyword evidence="10" id="KW-1185">Reference proteome</keyword>
<feature type="transmembrane region" description="Helical" evidence="7">
    <location>
        <begin position="126"/>
        <end position="146"/>
    </location>
</feature>
<keyword evidence="3 7" id="KW-0812">Transmembrane</keyword>
<keyword evidence="2" id="KW-1003">Cell membrane</keyword>
<evidence type="ECO:0000256" key="6">
    <source>
        <dbReference type="SAM" id="MobiDB-lite"/>
    </source>
</evidence>
<dbReference type="Pfam" id="PF00482">
    <property type="entry name" value="T2SSF"/>
    <property type="match status" value="1"/>
</dbReference>
<keyword evidence="5 7" id="KW-0472">Membrane</keyword>